<dbReference type="GO" id="GO:0016020">
    <property type="term" value="C:membrane"/>
    <property type="evidence" value="ECO:0007669"/>
    <property type="project" value="InterPro"/>
</dbReference>
<dbReference type="Proteomes" id="UP001139333">
    <property type="component" value="Unassembled WGS sequence"/>
</dbReference>
<dbReference type="InterPro" id="IPR029787">
    <property type="entry name" value="Nucleotide_cyclase"/>
</dbReference>
<dbReference type="GO" id="GO:0071111">
    <property type="term" value="F:cyclic-guanylate-specific phosphodiesterase activity"/>
    <property type="evidence" value="ECO:0007669"/>
    <property type="project" value="InterPro"/>
</dbReference>
<dbReference type="SMART" id="SM00267">
    <property type="entry name" value="GGDEF"/>
    <property type="match status" value="1"/>
</dbReference>
<comment type="caution">
    <text evidence="5">The sequence shown here is derived from an EMBL/GenBank/DDBJ whole genome shotgun (WGS) entry which is preliminary data.</text>
</comment>
<dbReference type="SUPFAM" id="SSF55073">
    <property type="entry name" value="Nucleotide cyclase"/>
    <property type="match status" value="1"/>
</dbReference>
<name>A0A9X1ZK70_9GAMM</name>
<dbReference type="InterPro" id="IPR032244">
    <property type="entry name" value="LapD_MoxY_N"/>
</dbReference>
<gene>
    <name evidence="5" type="ORF">L2672_11190</name>
</gene>
<dbReference type="InterPro" id="IPR042461">
    <property type="entry name" value="LapD_MoxY_peri_C"/>
</dbReference>
<dbReference type="InterPro" id="IPR043128">
    <property type="entry name" value="Rev_trsase/Diguanyl_cyclase"/>
</dbReference>
<dbReference type="SMART" id="SM00052">
    <property type="entry name" value="EAL"/>
    <property type="match status" value="1"/>
</dbReference>
<dbReference type="RefSeq" id="WP_248995935.1">
    <property type="nucleotide sequence ID" value="NZ_JAKIKP010000007.1"/>
</dbReference>
<protein>
    <submittedName>
        <fullName evidence="5">EAL domain-containing protein</fullName>
    </submittedName>
</protein>
<proteinExistence type="predicted"/>
<dbReference type="AlphaFoldDB" id="A0A9X1ZK70"/>
<dbReference type="Pfam" id="PF00563">
    <property type="entry name" value="EAL"/>
    <property type="match status" value="1"/>
</dbReference>
<reference evidence="5" key="1">
    <citation type="submission" date="2022-01" db="EMBL/GenBank/DDBJ databases">
        <title>Whole genome-based taxonomy of the Shewanellaceae.</title>
        <authorList>
            <person name="Martin-Rodriguez A.J."/>
        </authorList>
    </citation>
    <scope>NUCLEOTIDE SEQUENCE</scope>
    <source>
        <strain evidence="5">DSM 16422</strain>
    </source>
</reference>
<dbReference type="InterPro" id="IPR001633">
    <property type="entry name" value="EAL_dom"/>
</dbReference>
<dbReference type="Gene3D" id="3.20.20.450">
    <property type="entry name" value="EAL domain"/>
    <property type="match status" value="1"/>
</dbReference>
<dbReference type="Gene3D" id="6.20.270.20">
    <property type="entry name" value="LapD/MoxY periplasmic domain"/>
    <property type="match status" value="1"/>
</dbReference>
<accession>A0A9X1ZK70</accession>
<dbReference type="InterPro" id="IPR035919">
    <property type="entry name" value="EAL_sf"/>
</dbReference>
<dbReference type="PANTHER" id="PTHR33121">
    <property type="entry name" value="CYCLIC DI-GMP PHOSPHODIESTERASE PDEF"/>
    <property type="match status" value="1"/>
</dbReference>
<dbReference type="PANTHER" id="PTHR33121:SF79">
    <property type="entry name" value="CYCLIC DI-GMP PHOSPHODIESTERASE PDED-RELATED"/>
    <property type="match status" value="1"/>
</dbReference>
<sequence>MTTKKGMSLKVQLYLLIAVLSVFTFGASLYNNISHMRGYLSEQLATHAEGAAHSLGLSISPYMDEEGLVIAKTMTNAVFDSGYYKSIQFFDIDNKLVFQRTNPDGLLAIPQWFITLFPLTPPKMTSEISDGWRIAGQLVVQSHAGTSYQTLYEHSLSTLKSTLLQLLFALVCAYFILKSVLTPLKSIEQQAADVIQKKFTLNNITPFTTELRTVVNAINNMVSNIQRAFNEQTQTAEKLSKEVYLDPLTELPNRRALLQKFDSLKAEFDVNINPIYLGLISMTSLQEINDNEGYTSGDEYILEGAHLINKILAPYSGVELYRISGSEFAILSSSTDESIKTISEHISESFIQAKTNRFPNGFAQHSIAKVKPTDGFGEVAKRLDTQLTLNNFNASPKHGIINTSDTQKRSREEWMGILRQFTEYFRNEVLKTDVNDFQIKCIPLDKAFDLMLQPIVNEQNEILYVESFVRFKYEDEVLPTVEVFAMAERLGVLVELEQAVVCFIFYKLQHVANTRVAINISDKVLHNTDFTEWLFKLYQQQEKTLPPILFEFNENAAISSLESTQAFIATAKANNINVAIERFGSSLSSFCYIRNFDIDFIKIDGSYIRDLAQADTQFFVQTVTQICHGIGIKLIAPQIETSQIAQKCALMNIDGMQGNGLYNVRNFNTIISSTAKVASQLELTYFNLPKEIGENDA</sequence>
<feature type="domain" description="EAL" evidence="2">
    <location>
        <begin position="427"/>
        <end position="678"/>
    </location>
</feature>
<dbReference type="Pfam" id="PF00990">
    <property type="entry name" value="GGDEF"/>
    <property type="match status" value="1"/>
</dbReference>
<evidence type="ECO:0000256" key="1">
    <source>
        <dbReference type="SAM" id="Phobius"/>
    </source>
</evidence>
<evidence type="ECO:0000313" key="6">
    <source>
        <dbReference type="Proteomes" id="UP001139333"/>
    </source>
</evidence>
<dbReference type="Gene3D" id="3.30.110.200">
    <property type="match status" value="1"/>
</dbReference>
<dbReference type="SUPFAM" id="SSF141868">
    <property type="entry name" value="EAL domain-like"/>
    <property type="match status" value="1"/>
</dbReference>
<organism evidence="5 6">
    <name type="scientific">Shewanella gaetbuli</name>
    <dbReference type="NCBI Taxonomy" id="220752"/>
    <lineage>
        <taxon>Bacteria</taxon>
        <taxon>Pseudomonadati</taxon>
        <taxon>Pseudomonadota</taxon>
        <taxon>Gammaproteobacteria</taxon>
        <taxon>Alteromonadales</taxon>
        <taxon>Shewanellaceae</taxon>
        <taxon>Shewanella</taxon>
    </lineage>
</organism>
<keyword evidence="1" id="KW-0472">Membrane</keyword>
<dbReference type="PROSITE" id="PS50885">
    <property type="entry name" value="HAMP"/>
    <property type="match status" value="1"/>
</dbReference>
<dbReference type="EMBL" id="JAKIKP010000007">
    <property type="protein sequence ID" value="MCL1143258.1"/>
    <property type="molecule type" value="Genomic_DNA"/>
</dbReference>
<dbReference type="InterPro" id="IPR003660">
    <property type="entry name" value="HAMP_dom"/>
</dbReference>
<keyword evidence="1" id="KW-1133">Transmembrane helix</keyword>
<feature type="domain" description="GGDEF" evidence="4">
    <location>
        <begin position="273"/>
        <end position="405"/>
    </location>
</feature>
<keyword evidence="6" id="KW-1185">Reference proteome</keyword>
<dbReference type="PROSITE" id="PS50887">
    <property type="entry name" value="GGDEF"/>
    <property type="match status" value="1"/>
</dbReference>
<dbReference type="Gene3D" id="3.30.70.270">
    <property type="match status" value="1"/>
</dbReference>
<keyword evidence="1" id="KW-0812">Transmembrane</keyword>
<evidence type="ECO:0000313" key="5">
    <source>
        <dbReference type="EMBL" id="MCL1143258.1"/>
    </source>
</evidence>
<dbReference type="InterPro" id="IPR000160">
    <property type="entry name" value="GGDEF_dom"/>
</dbReference>
<evidence type="ECO:0000259" key="4">
    <source>
        <dbReference type="PROSITE" id="PS50887"/>
    </source>
</evidence>
<dbReference type="PROSITE" id="PS50883">
    <property type="entry name" value="EAL"/>
    <property type="match status" value="1"/>
</dbReference>
<dbReference type="InterPro" id="IPR050706">
    <property type="entry name" value="Cyclic-di-GMP_PDE-like"/>
</dbReference>
<evidence type="ECO:0000259" key="3">
    <source>
        <dbReference type="PROSITE" id="PS50885"/>
    </source>
</evidence>
<feature type="transmembrane region" description="Helical" evidence="1">
    <location>
        <begin position="12"/>
        <end position="30"/>
    </location>
</feature>
<evidence type="ECO:0000259" key="2">
    <source>
        <dbReference type="PROSITE" id="PS50883"/>
    </source>
</evidence>
<dbReference type="CDD" id="cd01948">
    <property type="entry name" value="EAL"/>
    <property type="match status" value="1"/>
</dbReference>
<dbReference type="Pfam" id="PF16448">
    <property type="entry name" value="LapD_MoxY_N"/>
    <property type="match status" value="1"/>
</dbReference>
<feature type="domain" description="HAMP" evidence="3">
    <location>
        <begin position="178"/>
        <end position="230"/>
    </location>
</feature>
<dbReference type="GO" id="GO:0007165">
    <property type="term" value="P:signal transduction"/>
    <property type="evidence" value="ECO:0007669"/>
    <property type="project" value="InterPro"/>
</dbReference>